<protein>
    <recommendedName>
        <fullName evidence="4">DUF4391 domain-containing protein</fullName>
    </recommendedName>
</protein>
<dbReference type="Pfam" id="PF14335">
    <property type="entry name" value="DUF4391"/>
    <property type="match status" value="1"/>
</dbReference>
<dbReference type="InterPro" id="IPR025503">
    <property type="entry name" value="DUF4391"/>
</dbReference>
<keyword evidence="3" id="KW-1185">Reference proteome</keyword>
<name>A0A841Q465_9BACI</name>
<gene>
    <name evidence="2" type="ORF">HNQ94_001654</name>
</gene>
<evidence type="ECO:0000313" key="2">
    <source>
        <dbReference type="EMBL" id="MBB6453206.1"/>
    </source>
</evidence>
<comment type="caution">
    <text evidence="2">The sequence shown here is derived from an EMBL/GenBank/DDBJ whole genome shotgun (WGS) entry which is preliminary data.</text>
</comment>
<feature type="coiled-coil region" evidence="1">
    <location>
        <begin position="199"/>
        <end position="253"/>
    </location>
</feature>
<dbReference type="AlphaFoldDB" id="A0A841Q465"/>
<keyword evidence="1" id="KW-0175">Coiled coil</keyword>
<evidence type="ECO:0008006" key="4">
    <source>
        <dbReference type="Google" id="ProtNLM"/>
    </source>
</evidence>
<dbReference type="Proteomes" id="UP000581688">
    <property type="component" value="Unassembled WGS sequence"/>
</dbReference>
<dbReference type="RefSeq" id="WP_174495686.1">
    <property type="nucleotide sequence ID" value="NZ_CADDWK010000004.1"/>
</dbReference>
<accession>A0A841Q465</accession>
<evidence type="ECO:0000256" key="1">
    <source>
        <dbReference type="SAM" id="Coils"/>
    </source>
</evidence>
<dbReference type="EMBL" id="JACHGH010000004">
    <property type="protein sequence ID" value="MBB6453206.1"/>
    <property type="molecule type" value="Genomic_DNA"/>
</dbReference>
<sequence length="254" mass="30193">MREWLINRLDIPKRTILNRKIPKKAFFSEADFSSAEKELFTSQVDGIYLLSVMNQQSMKIQAYQTKELHYAEVVWVYVKIRSKDKNNRIAQVVHKAIPNPVVLVMESPEGDILLSACHKRLHKMDVAKVVLEEPVITNWFQPRNEEDLYTQLLDVLMMTKLSFDHLYHFYDDIYQWLRCEEVVLLVNDFPKNTENRDDVVEALDDIRQNQNEITRLENEQKGQLDFGIKMDLHMKIKRQEQQVEQKLQKIKELC</sequence>
<proteinExistence type="predicted"/>
<organism evidence="2 3">
    <name type="scientific">Salirhabdus euzebyi</name>
    <dbReference type="NCBI Taxonomy" id="394506"/>
    <lineage>
        <taxon>Bacteria</taxon>
        <taxon>Bacillati</taxon>
        <taxon>Bacillota</taxon>
        <taxon>Bacilli</taxon>
        <taxon>Bacillales</taxon>
        <taxon>Bacillaceae</taxon>
        <taxon>Salirhabdus</taxon>
    </lineage>
</organism>
<reference evidence="2 3" key="1">
    <citation type="submission" date="2020-08" db="EMBL/GenBank/DDBJ databases">
        <title>Genomic Encyclopedia of Type Strains, Phase IV (KMG-IV): sequencing the most valuable type-strain genomes for metagenomic binning, comparative biology and taxonomic classification.</title>
        <authorList>
            <person name="Goeker M."/>
        </authorList>
    </citation>
    <scope>NUCLEOTIDE SEQUENCE [LARGE SCALE GENOMIC DNA]</scope>
    <source>
        <strain evidence="2 3">DSM 19612</strain>
    </source>
</reference>
<evidence type="ECO:0000313" key="3">
    <source>
        <dbReference type="Proteomes" id="UP000581688"/>
    </source>
</evidence>